<evidence type="ECO:0000313" key="2">
    <source>
        <dbReference type="EMBL" id="TDR14864.1"/>
    </source>
</evidence>
<dbReference type="InterPro" id="IPR036390">
    <property type="entry name" value="WH_DNA-bd_sf"/>
</dbReference>
<protein>
    <submittedName>
        <fullName evidence="2">Putative NBD/HSP70 family sugar kinase</fullName>
    </submittedName>
</protein>
<dbReference type="RefSeq" id="WP_162847514.1">
    <property type="nucleotide sequence ID" value="NZ_SNZA01000001.1"/>
</dbReference>
<keyword evidence="2" id="KW-0418">Kinase</keyword>
<sequence length="375" mass="41438">MPKHSAHKPSSLAVNTDRAFVACLREHRTLSRAAIATQTGISKPTVSESAQRLLTRELISECAVKDTQTSKRPAVLYEINKDRGISIAIVLEENRSQLCATDLQGNVRQLESKEFPRGRTVKQFEDDLVDFIRCTVEQISLPLLSIGVSIADPVHPKTGRVVPMPHSPFPTAQQINFVELLTTEFQCSLTIDNDVNWATLHEQQTTDFNNFLYVFLGLGIGCGLYFDQTLIRGHNGMAGEIGYLTLNNEKNLLESVYTEAFYESAKSQPERVHKNNFEDIAKALRSVCEVTAPQSIILGGELTQNERFSETLITQAKSLLPNTTIKTSHSPEAASLHGAAHAAHELALISLGLLDEQSTSSYLGFYSMSFIEESA</sequence>
<dbReference type="InterPro" id="IPR000600">
    <property type="entry name" value="ROK"/>
</dbReference>
<dbReference type="SUPFAM" id="SSF53067">
    <property type="entry name" value="Actin-like ATPase domain"/>
    <property type="match status" value="1"/>
</dbReference>
<dbReference type="EMBL" id="SNZA01000001">
    <property type="protein sequence ID" value="TDR14864.1"/>
    <property type="molecule type" value="Genomic_DNA"/>
</dbReference>
<evidence type="ECO:0000256" key="1">
    <source>
        <dbReference type="ARBA" id="ARBA00006479"/>
    </source>
</evidence>
<accession>A0A4R6XBH0</accession>
<dbReference type="Gene3D" id="3.30.420.40">
    <property type="match status" value="3"/>
</dbReference>
<gene>
    <name evidence="2" type="ORF">C8D85_0213</name>
</gene>
<dbReference type="SUPFAM" id="SSF46785">
    <property type="entry name" value="Winged helix' DNA-binding domain"/>
    <property type="match status" value="1"/>
</dbReference>
<dbReference type="CDD" id="cd23763">
    <property type="entry name" value="ASKHA_ATPase_ROK"/>
    <property type="match status" value="1"/>
</dbReference>
<reference evidence="2 3" key="1">
    <citation type="submission" date="2019-03" db="EMBL/GenBank/DDBJ databases">
        <title>Genomic Encyclopedia of Type Strains, Phase IV (KMG-IV): sequencing the most valuable type-strain genomes for metagenomic binning, comparative biology and taxonomic classification.</title>
        <authorList>
            <person name="Goeker M."/>
        </authorList>
    </citation>
    <scope>NUCLEOTIDE SEQUENCE [LARGE SCALE GENOMIC DNA]</scope>
    <source>
        <strain evidence="2 3">DSM 5604</strain>
    </source>
</reference>
<dbReference type="Proteomes" id="UP000295729">
    <property type="component" value="Unassembled WGS sequence"/>
</dbReference>
<comment type="caution">
    <text evidence="2">The sequence shown here is derived from an EMBL/GenBank/DDBJ whole genome shotgun (WGS) entry which is preliminary data.</text>
</comment>
<dbReference type="InterPro" id="IPR043129">
    <property type="entry name" value="ATPase_NBD"/>
</dbReference>
<comment type="similarity">
    <text evidence="1">Belongs to the ROK (NagC/XylR) family.</text>
</comment>
<dbReference type="Gene3D" id="1.10.10.10">
    <property type="entry name" value="Winged helix-like DNA-binding domain superfamily/Winged helix DNA-binding domain"/>
    <property type="match status" value="1"/>
</dbReference>
<dbReference type="GO" id="GO:0016301">
    <property type="term" value="F:kinase activity"/>
    <property type="evidence" value="ECO:0007669"/>
    <property type="project" value="UniProtKB-KW"/>
</dbReference>
<keyword evidence="3" id="KW-1185">Reference proteome</keyword>
<evidence type="ECO:0000313" key="3">
    <source>
        <dbReference type="Proteomes" id="UP000295729"/>
    </source>
</evidence>
<keyword evidence="2" id="KW-0808">Transferase</keyword>
<dbReference type="PANTHER" id="PTHR18964">
    <property type="entry name" value="ROK (REPRESSOR, ORF, KINASE) FAMILY"/>
    <property type="match status" value="1"/>
</dbReference>
<dbReference type="PANTHER" id="PTHR18964:SF149">
    <property type="entry name" value="BIFUNCTIONAL UDP-N-ACETYLGLUCOSAMINE 2-EPIMERASE_N-ACETYLMANNOSAMINE KINASE"/>
    <property type="match status" value="1"/>
</dbReference>
<organism evidence="2 3">
    <name type="scientific">Marinomonas communis</name>
    <dbReference type="NCBI Taxonomy" id="28254"/>
    <lineage>
        <taxon>Bacteria</taxon>
        <taxon>Pseudomonadati</taxon>
        <taxon>Pseudomonadota</taxon>
        <taxon>Gammaproteobacteria</taxon>
        <taxon>Oceanospirillales</taxon>
        <taxon>Oceanospirillaceae</taxon>
        <taxon>Marinomonas</taxon>
    </lineage>
</organism>
<proteinExistence type="inferred from homology"/>
<dbReference type="AlphaFoldDB" id="A0A4R6XBH0"/>
<dbReference type="InterPro" id="IPR036388">
    <property type="entry name" value="WH-like_DNA-bd_sf"/>
</dbReference>
<name>A0A4R6XBH0_9GAMM</name>
<dbReference type="Pfam" id="PF00480">
    <property type="entry name" value="ROK"/>
    <property type="match status" value="1"/>
</dbReference>